<evidence type="ECO:0000313" key="1">
    <source>
        <dbReference type="EMBL" id="GIY91996.1"/>
    </source>
</evidence>
<evidence type="ECO:0000313" key="2">
    <source>
        <dbReference type="Proteomes" id="UP001054945"/>
    </source>
</evidence>
<dbReference type="EMBL" id="BPLR01017483">
    <property type="protein sequence ID" value="GIY91996.1"/>
    <property type="molecule type" value="Genomic_DNA"/>
</dbReference>
<gene>
    <name evidence="1" type="ORF">CEXT_475431</name>
</gene>
<accession>A0AAV4XDF6</accession>
<dbReference type="Proteomes" id="UP001054945">
    <property type="component" value="Unassembled WGS sequence"/>
</dbReference>
<name>A0AAV4XDF6_CAEEX</name>
<dbReference type="AlphaFoldDB" id="A0AAV4XDF6"/>
<proteinExistence type="predicted"/>
<comment type="caution">
    <text evidence="1">The sequence shown here is derived from an EMBL/GenBank/DDBJ whole genome shotgun (WGS) entry which is preliminary data.</text>
</comment>
<reference evidence="1 2" key="1">
    <citation type="submission" date="2021-06" db="EMBL/GenBank/DDBJ databases">
        <title>Caerostris extrusa draft genome.</title>
        <authorList>
            <person name="Kono N."/>
            <person name="Arakawa K."/>
        </authorList>
    </citation>
    <scope>NUCLEOTIDE SEQUENCE [LARGE SCALE GENOMIC DNA]</scope>
</reference>
<keyword evidence="2" id="KW-1185">Reference proteome</keyword>
<protein>
    <submittedName>
        <fullName evidence="1">Uncharacterized protein</fullName>
    </submittedName>
</protein>
<sequence length="99" mass="10668">MPYPYIPSSVINGGGVVSHCHYNVIGKNEHVLAKPISVHLGSPSYSNGNKTYPVCTMCSNDLASPKRVLGCLGLSKQNLFTTSVLVLDLIRVNNIIDLI</sequence>
<organism evidence="1 2">
    <name type="scientific">Caerostris extrusa</name>
    <name type="common">Bark spider</name>
    <name type="synonym">Caerostris bankana</name>
    <dbReference type="NCBI Taxonomy" id="172846"/>
    <lineage>
        <taxon>Eukaryota</taxon>
        <taxon>Metazoa</taxon>
        <taxon>Ecdysozoa</taxon>
        <taxon>Arthropoda</taxon>
        <taxon>Chelicerata</taxon>
        <taxon>Arachnida</taxon>
        <taxon>Araneae</taxon>
        <taxon>Araneomorphae</taxon>
        <taxon>Entelegynae</taxon>
        <taxon>Araneoidea</taxon>
        <taxon>Araneidae</taxon>
        <taxon>Caerostris</taxon>
    </lineage>
</organism>